<dbReference type="AlphaFoldDB" id="A0A1W0E8W9"/>
<organism evidence="1 2">
    <name type="scientific">Ecytonucleospora hepatopenaei</name>
    <dbReference type="NCBI Taxonomy" id="646526"/>
    <lineage>
        <taxon>Eukaryota</taxon>
        <taxon>Fungi</taxon>
        <taxon>Fungi incertae sedis</taxon>
        <taxon>Microsporidia</taxon>
        <taxon>Enterocytozoonidae</taxon>
        <taxon>Ecytonucleospora</taxon>
    </lineage>
</organism>
<dbReference type="Proteomes" id="UP000192758">
    <property type="component" value="Unassembled WGS sequence"/>
</dbReference>
<evidence type="ECO:0000313" key="1">
    <source>
        <dbReference type="EMBL" id="OQS55662.1"/>
    </source>
</evidence>
<dbReference type="VEuPathDB" id="MicrosporidiaDB:EHP00_1394"/>
<sequence length="169" mass="19904">MDNLKPFLDITNKILNKNKHKIEKSIIKTGKLKMGDVLKSGFTCIDSESVEIEDDKKHKIKVKVKTIVKADNKEELFKKLEEKHVLNSTKIQNAINNEKKTKQFRIKNNFLATKYVTKKLTKKYLEQTSFNVNYLKYRNRISHKNITEIKAIKSLETKFTLKYPPFDKK</sequence>
<proteinExistence type="predicted"/>
<name>A0A1W0E8W9_9MICR</name>
<comment type="caution">
    <text evidence="1">The sequence shown here is derived from an EMBL/GenBank/DDBJ whole genome shotgun (WGS) entry which is preliminary data.</text>
</comment>
<accession>A0A1W0E8W9</accession>
<evidence type="ECO:0000313" key="2">
    <source>
        <dbReference type="Proteomes" id="UP000192758"/>
    </source>
</evidence>
<gene>
    <name evidence="1" type="ORF">EHP00_1394</name>
</gene>
<dbReference type="EMBL" id="MNPJ01000004">
    <property type="protein sequence ID" value="OQS55662.1"/>
    <property type="molecule type" value="Genomic_DNA"/>
</dbReference>
<keyword evidence="2" id="KW-1185">Reference proteome</keyword>
<protein>
    <submittedName>
        <fullName evidence="1">Uncharacterized protein</fullName>
    </submittedName>
</protein>
<reference evidence="1 2" key="1">
    <citation type="journal article" date="2017" name="Environ. Microbiol.">
        <title>Decay of the glycolytic pathway and adaptation to intranuclear parasitism within Enterocytozoonidae microsporidia.</title>
        <authorList>
            <person name="Wiredu Boakye D."/>
            <person name="Jaroenlak P."/>
            <person name="Prachumwat A."/>
            <person name="Williams T.A."/>
            <person name="Bateman K.S."/>
            <person name="Itsathitphaisarn O."/>
            <person name="Sritunyalucksana K."/>
            <person name="Paszkiewicz K.H."/>
            <person name="Moore K.A."/>
            <person name="Stentiford G.D."/>
            <person name="Williams B.A."/>
        </authorList>
    </citation>
    <scope>NUCLEOTIDE SEQUENCE [LARGE SCALE GENOMIC DNA]</scope>
    <source>
        <strain evidence="1 2">TH1</strain>
    </source>
</reference>